<accession>A0A8X6PDM5</accession>
<evidence type="ECO:0000313" key="2">
    <source>
        <dbReference type="EMBL" id="GFT65036.1"/>
    </source>
</evidence>
<dbReference type="EMBL" id="BMAW01115138">
    <property type="protein sequence ID" value="GFT65036.1"/>
    <property type="molecule type" value="Genomic_DNA"/>
</dbReference>
<reference evidence="2" key="1">
    <citation type="submission" date="2020-08" db="EMBL/GenBank/DDBJ databases">
        <title>Multicomponent nature underlies the extraordinary mechanical properties of spider dragline silk.</title>
        <authorList>
            <person name="Kono N."/>
            <person name="Nakamura H."/>
            <person name="Mori M."/>
            <person name="Yoshida Y."/>
            <person name="Ohtoshi R."/>
            <person name="Malay A.D."/>
            <person name="Moran D.A.P."/>
            <person name="Tomita M."/>
            <person name="Numata K."/>
            <person name="Arakawa K."/>
        </authorList>
    </citation>
    <scope>NUCLEOTIDE SEQUENCE</scope>
</reference>
<evidence type="ECO:0000313" key="3">
    <source>
        <dbReference type="Proteomes" id="UP000887013"/>
    </source>
</evidence>
<dbReference type="Proteomes" id="UP000887013">
    <property type="component" value="Unassembled WGS sequence"/>
</dbReference>
<keyword evidence="3" id="KW-1185">Reference proteome</keyword>
<gene>
    <name evidence="2" type="ORF">NPIL_33201</name>
</gene>
<organism evidence="2 3">
    <name type="scientific">Nephila pilipes</name>
    <name type="common">Giant wood spider</name>
    <name type="synonym">Nephila maculata</name>
    <dbReference type="NCBI Taxonomy" id="299642"/>
    <lineage>
        <taxon>Eukaryota</taxon>
        <taxon>Metazoa</taxon>
        <taxon>Ecdysozoa</taxon>
        <taxon>Arthropoda</taxon>
        <taxon>Chelicerata</taxon>
        <taxon>Arachnida</taxon>
        <taxon>Araneae</taxon>
        <taxon>Araneomorphae</taxon>
        <taxon>Entelegynae</taxon>
        <taxon>Araneoidea</taxon>
        <taxon>Nephilidae</taxon>
        <taxon>Nephila</taxon>
    </lineage>
</organism>
<sequence length="68" mass="7080">MPASHVPIAAMTVCPLGEAHGEPRPVRQIQIIIIPGCLGGLAQASSSKPCGRSLRGSSQMDISPELNF</sequence>
<proteinExistence type="predicted"/>
<dbReference type="AlphaFoldDB" id="A0A8X6PDM5"/>
<comment type="caution">
    <text evidence="2">The sequence shown here is derived from an EMBL/GenBank/DDBJ whole genome shotgun (WGS) entry which is preliminary data.</text>
</comment>
<name>A0A8X6PDM5_NEPPI</name>
<protein>
    <submittedName>
        <fullName evidence="2">Uncharacterized protein</fullName>
    </submittedName>
</protein>
<feature type="region of interest" description="Disordered" evidence="1">
    <location>
        <begin position="47"/>
        <end position="68"/>
    </location>
</feature>
<evidence type="ECO:0000256" key="1">
    <source>
        <dbReference type="SAM" id="MobiDB-lite"/>
    </source>
</evidence>